<dbReference type="KEGG" id="nmv:NITMOv2_3767"/>
<dbReference type="Gene3D" id="3.40.640.10">
    <property type="entry name" value="Type I PLP-dependent aspartate aminotransferase-like (Major domain)"/>
    <property type="match status" value="1"/>
</dbReference>
<feature type="modified residue" description="N6-(pyridoxal phosphate)lysine" evidence="4">
    <location>
        <position position="186"/>
    </location>
</feature>
<dbReference type="RefSeq" id="WP_053381053.1">
    <property type="nucleotide sequence ID" value="NZ_CP011801.1"/>
</dbReference>
<accession>A0A0K2GGR5</accession>
<dbReference type="OrthoDB" id="9810913at2"/>
<dbReference type="GO" id="GO:0008483">
    <property type="term" value="F:transaminase activity"/>
    <property type="evidence" value="ECO:0007669"/>
    <property type="project" value="TreeGrafter"/>
</dbReference>
<dbReference type="CDD" id="cd00616">
    <property type="entry name" value="AHBA_syn"/>
    <property type="match status" value="1"/>
</dbReference>
<dbReference type="EMBL" id="CP011801">
    <property type="protein sequence ID" value="ALA60158.1"/>
    <property type="molecule type" value="Genomic_DNA"/>
</dbReference>
<feature type="active site" description="Proton acceptor" evidence="3">
    <location>
        <position position="186"/>
    </location>
</feature>
<dbReference type="Gene3D" id="3.90.1150.10">
    <property type="entry name" value="Aspartate Aminotransferase, domain 1"/>
    <property type="match status" value="1"/>
</dbReference>
<dbReference type="AlphaFoldDB" id="A0A0K2GGR5"/>
<organism evidence="6 7">
    <name type="scientific">Nitrospira moscoviensis</name>
    <dbReference type="NCBI Taxonomy" id="42253"/>
    <lineage>
        <taxon>Bacteria</taxon>
        <taxon>Pseudomonadati</taxon>
        <taxon>Nitrospirota</taxon>
        <taxon>Nitrospiria</taxon>
        <taxon>Nitrospirales</taxon>
        <taxon>Nitrospiraceae</taxon>
        <taxon>Nitrospira</taxon>
    </lineage>
</organism>
<dbReference type="Proteomes" id="UP000069205">
    <property type="component" value="Chromosome"/>
</dbReference>
<keyword evidence="1 4" id="KW-0663">Pyridoxal phosphate</keyword>
<gene>
    <name evidence="6" type="primary">degT</name>
    <name evidence="6" type="ORF">NITMOv2_3767</name>
</gene>
<evidence type="ECO:0000256" key="1">
    <source>
        <dbReference type="ARBA" id="ARBA00022898"/>
    </source>
</evidence>
<dbReference type="GO" id="GO:0000271">
    <property type="term" value="P:polysaccharide biosynthetic process"/>
    <property type="evidence" value="ECO:0007669"/>
    <property type="project" value="TreeGrafter"/>
</dbReference>
<dbReference type="GO" id="GO:0030170">
    <property type="term" value="F:pyridoxal phosphate binding"/>
    <property type="evidence" value="ECO:0007669"/>
    <property type="project" value="UniProtKB-ARBA"/>
</dbReference>
<evidence type="ECO:0000256" key="2">
    <source>
        <dbReference type="ARBA" id="ARBA00037999"/>
    </source>
</evidence>
<sequence>MNIPLLDLKAQFKPLRAEILSAIESICDEQGFVLGPRVVAFEEAMARYTGARYAIGCASGSDALLLSLMALGVGHGDEVITVPFTFFATAGAISRLGAKPVFVDIQPDTFNLDSARLEQAITPRTKAIIPVHLFGQCADMAAINGIAKGKKIPVIEDACQAIGAAQNDVRAGVLGATGCFSFFPSKNLGGFGDGGMITTNDQALADSLSMLRVHGSRVRYLHEAIGINSRLDALQAVVLHIKLKYLDQWAEGRRRNAVRYEQLFKQAGLLDHVTLPAVHPSNFHVYNQYTIRVSRRDDLRAYLKEKGVGTEIYYPLPMHLQNCYKSLGYQKGSFPVSEQAAEQVLSLPIYAELSDDQLGYVVETIAQFYRRS</sequence>
<dbReference type="SUPFAM" id="SSF53383">
    <property type="entry name" value="PLP-dependent transferases"/>
    <property type="match status" value="1"/>
</dbReference>
<reference evidence="6 7" key="1">
    <citation type="journal article" date="2015" name="Proc. Natl. Acad. Sci. U.S.A.">
        <title>Expanded metabolic versatility of ubiquitous nitrite-oxidizing bacteria from the genus Nitrospira.</title>
        <authorList>
            <person name="Koch H."/>
            <person name="Lucker S."/>
            <person name="Albertsen M."/>
            <person name="Kitzinger K."/>
            <person name="Herbold C."/>
            <person name="Spieck E."/>
            <person name="Nielsen P.H."/>
            <person name="Wagner M."/>
            <person name="Daims H."/>
        </authorList>
    </citation>
    <scope>NUCLEOTIDE SEQUENCE [LARGE SCALE GENOMIC DNA]</scope>
    <source>
        <strain evidence="6 7">NSP M-1</strain>
    </source>
</reference>
<name>A0A0K2GGR5_NITMO</name>
<dbReference type="InterPro" id="IPR015424">
    <property type="entry name" value="PyrdxlP-dep_Trfase"/>
</dbReference>
<evidence type="ECO:0000256" key="3">
    <source>
        <dbReference type="PIRSR" id="PIRSR000390-1"/>
    </source>
</evidence>
<dbReference type="PATRIC" id="fig|42253.5.peg.3715"/>
<dbReference type="InterPro" id="IPR015421">
    <property type="entry name" value="PyrdxlP-dep_Trfase_major"/>
</dbReference>
<dbReference type="PANTHER" id="PTHR30244:SF36">
    <property type="entry name" value="3-OXO-GLUCOSE-6-PHOSPHATE:GLUTAMATE AMINOTRANSFERASE"/>
    <property type="match status" value="1"/>
</dbReference>
<keyword evidence="7" id="KW-1185">Reference proteome</keyword>
<comment type="similarity">
    <text evidence="2 5">Belongs to the DegT/DnrJ/EryC1 family.</text>
</comment>
<dbReference type="Pfam" id="PF01041">
    <property type="entry name" value="DegT_DnrJ_EryC1"/>
    <property type="match status" value="1"/>
</dbReference>
<evidence type="ECO:0000256" key="4">
    <source>
        <dbReference type="PIRSR" id="PIRSR000390-2"/>
    </source>
</evidence>
<dbReference type="InterPro" id="IPR015422">
    <property type="entry name" value="PyrdxlP-dep_Trfase_small"/>
</dbReference>
<dbReference type="FunFam" id="3.40.640.10:FF:000089">
    <property type="entry name" value="Aminotransferase, DegT/DnrJ/EryC1/StrS family"/>
    <property type="match status" value="1"/>
</dbReference>
<dbReference type="STRING" id="42253.NITMOv2_3767"/>
<protein>
    <submittedName>
        <fullName evidence="6">Pleiotropic regulatory protein</fullName>
    </submittedName>
</protein>
<dbReference type="PIRSF" id="PIRSF000390">
    <property type="entry name" value="PLP_StrS"/>
    <property type="match status" value="1"/>
</dbReference>
<dbReference type="InterPro" id="IPR000653">
    <property type="entry name" value="DegT/StrS_aminotransferase"/>
</dbReference>
<proteinExistence type="inferred from homology"/>
<evidence type="ECO:0000256" key="5">
    <source>
        <dbReference type="RuleBase" id="RU004508"/>
    </source>
</evidence>
<evidence type="ECO:0000313" key="7">
    <source>
        <dbReference type="Proteomes" id="UP000069205"/>
    </source>
</evidence>
<evidence type="ECO:0000313" key="6">
    <source>
        <dbReference type="EMBL" id="ALA60158.1"/>
    </source>
</evidence>
<dbReference type="PANTHER" id="PTHR30244">
    <property type="entry name" value="TRANSAMINASE"/>
    <property type="match status" value="1"/>
</dbReference>